<evidence type="ECO:0000313" key="4">
    <source>
        <dbReference type="Proteomes" id="UP000192739"/>
    </source>
</evidence>
<accession>A0A1E3SJ44</accession>
<dbReference type="AlphaFoldDB" id="A0A1E3SJ44"/>
<dbReference type="OrthoDB" id="4774775at2"/>
<organism evidence="3 4">
    <name type="scientific">Mycobacterium intermedium</name>
    <dbReference type="NCBI Taxonomy" id="28445"/>
    <lineage>
        <taxon>Bacteria</taxon>
        <taxon>Bacillati</taxon>
        <taxon>Actinomycetota</taxon>
        <taxon>Actinomycetes</taxon>
        <taxon>Mycobacteriales</taxon>
        <taxon>Mycobacteriaceae</taxon>
        <taxon>Mycobacterium</taxon>
        <taxon>Mycobacterium simiae complex</taxon>
    </lineage>
</organism>
<proteinExistence type="predicted"/>
<dbReference type="EMBL" id="MVHT01000116">
    <property type="protein sequence ID" value="ORA95212.1"/>
    <property type="molecule type" value="Genomic_DNA"/>
</dbReference>
<feature type="transmembrane region" description="Helical" evidence="1">
    <location>
        <begin position="6"/>
        <end position="28"/>
    </location>
</feature>
<comment type="caution">
    <text evidence="3">The sequence shown here is derived from an EMBL/GenBank/DDBJ whole genome shotgun (WGS) entry which is preliminary data.</text>
</comment>
<feature type="domain" description="PH" evidence="2">
    <location>
        <begin position="43"/>
        <end position="162"/>
    </location>
</feature>
<keyword evidence="4" id="KW-1185">Reference proteome</keyword>
<evidence type="ECO:0000313" key="3">
    <source>
        <dbReference type="EMBL" id="ORA95212.1"/>
    </source>
</evidence>
<keyword evidence="1" id="KW-1133">Transmembrane helix</keyword>
<gene>
    <name evidence="3" type="ORF">BST27_27145</name>
</gene>
<sequence>MNTGTLVGSLIFAAIVVVAIAVVIQLMMRGWRRRGERQAELLGNMPDIPDTLGSAILTTQGLYCGCTLAPEWNERVTTGDLGYRSKAVLTRYPEGILVERVRANPIWIPEESISAIRLERGVAGKVISRVGVLAIRWRLPSGVEMDTGFRANNRADYENWLDGTDRPNGKEEPRT</sequence>
<dbReference type="STRING" id="28445.BHQ20_07730"/>
<dbReference type="Proteomes" id="UP000192739">
    <property type="component" value="Unassembled WGS sequence"/>
</dbReference>
<protein>
    <submittedName>
        <fullName evidence="3">Transporter</fullName>
    </submittedName>
</protein>
<keyword evidence="1" id="KW-0812">Transmembrane</keyword>
<name>A0A1E3SJ44_MYCIE</name>
<reference evidence="3 4" key="1">
    <citation type="submission" date="2017-02" db="EMBL/GenBank/DDBJ databases">
        <title>The new phylogeny of genus Mycobacterium.</title>
        <authorList>
            <person name="Tortoli E."/>
            <person name="Trovato A."/>
            <person name="Cirillo D.M."/>
        </authorList>
    </citation>
    <scope>NUCLEOTIDE SEQUENCE [LARGE SCALE GENOMIC DNA]</scope>
    <source>
        <strain evidence="3 4">DSM 44049</strain>
    </source>
</reference>
<evidence type="ECO:0000256" key="1">
    <source>
        <dbReference type="SAM" id="Phobius"/>
    </source>
</evidence>
<evidence type="ECO:0000259" key="2">
    <source>
        <dbReference type="Pfam" id="PF25362"/>
    </source>
</evidence>
<dbReference type="RefSeq" id="WP_069418534.1">
    <property type="nucleotide sequence ID" value="NZ_CBCRZH010000113.1"/>
</dbReference>
<dbReference type="Pfam" id="PF25362">
    <property type="entry name" value="bPH_11"/>
    <property type="match status" value="1"/>
</dbReference>
<keyword evidence="1" id="KW-0472">Membrane</keyword>
<dbReference type="InterPro" id="IPR057446">
    <property type="entry name" value="PH_bac"/>
</dbReference>